<dbReference type="SMART" id="SM00910">
    <property type="entry name" value="HIRAN"/>
    <property type="match status" value="1"/>
</dbReference>
<evidence type="ECO:0000256" key="2">
    <source>
        <dbReference type="ARBA" id="ARBA00022801"/>
    </source>
</evidence>
<keyword evidence="6" id="KW-1185">Reference proteome</keyword>
<evidence type="ECO:0000313" key="5">
    <source>
        <dbReference type="EMBL" id="CAG2189107.1"/>
    </source>
</evidence>
<proteinExistence type="predicted"/>
<feature type="region of interest" description="Disordered" evidence="3">
    <location>
        <begin position="481"/>
        <end position="501"/>
    </location>
</feature>
<dbReference type="Pfam" id="PF08797">
    <property type="entry name" value="HIRAN"/>
    <property type="match status" value="1"/>
</dbReference>
<dbReference type="Gene3D" id="3.30.420.10">
    <property type="entry name" value="Ribonuclease H-like superfamily/Ribonuclease H"/>
    <property type="match status" value="1"/>
</dbReference>
<feature type="domain" description="HIRAN" evidence="4">
    <location>
        <begin position="560"/>
        <end position="657"/>
    </location>
</feature>
<dbReference type="GO" id="GO:0008270">
    <property type="term" value="F:zinc ion binding"/>
    <property type="evidence" value="ECO:0007669"/>
    <property type="project" value="InterPro"/>
</dbReference>
<comment type="caution">
    <text evidence="5">The sequence shown here is derived from an EMBL/GenBank/DDBJ whole genome shotgun (WGS) entry which is preliminary data.</text>
</comment>
<dbReference type="InterPro" id="IPR014905">
    <property type="entry name" value="HIRAN"/>
</dbReference>
<dbReference type="Proteomes" id="UP000683360">
    <property type="component" value="Unassembled WGS sequence"/>
</dbReference>
<organism evidence="5 6">
    <name type="scientific">Mytilus edulis</name>
    <name type="common">Blue mussel</name>
    <dbReference type="NCBI Taxonomy" id="6550"/>
    <lineage>
        <taxon>Eukaryota</taxon>
        <taxon>Metazoa</taxon>
        <taxon>Spiralia</taxon>
        <taxon>Lophotrochozoa</taxon>
        <taxon>Mollusca</taxon>
        <taxon>Bivalvia</taxon>
        <taxon>Autobranchia</taxon>
        <taxon>Pteriomorphia</taxon>
        <taxon>Mytilida</taxon>
        <taxon>Mytiloidea</taxon>
        <taxon>Mytilidae</taxon>
        <taxon>Mytilinae</taxon>
        <taxon>Mytilus</taxon>
    </lineage>
</organism>
<dbReference type="InterPro" id="IPR036397">
    <property type="entry name" value="RNaseH_sf"/>
</dbReference>
<accession>A0A8S3Q3Q6</accession>
<keyword evidence="2" id="KW-0378">Hydrolase</keyword>
<evidence type="ECO:0000259" key="4">
    <source>
        <dbReference type="SMART" id="SM00910"/>
    </source>
</evidence>
<dbReference type="InterPro" id="IPR004875">
    <property type="entry name" value="DDE_SF_endonuclease_dom"/>
</dbReference>
<evidence type="ECO:0000256" key="1">
    <source>
        <dbReference type="ARBA" id="ARBA00022723"/>
    </source>
</evidence>
<dbReference type="GO" id="GO:0003677">
    <property type="term" value="F:DNA binding"/>
    <property type="evidence" value="ECO:0007669"/>
    <property type="project" value="TreeGrafter"/>
</dbReference>
<sequence>MGNVETMRDYFKLLKSTLETNDLKDKPERLYNCDEAGLSLNKSSGQRVVVPKRFKHAHSISIATSEHISVHCCVNAAGHSLPPMLIFSGGYPGGAYHKNGPINAAYATTDSGFMDKETYFQWFEKVFLQHCVKERPIMLLQDGAISHISPMLIDSALKNDVILLCLPSKTTHILQPLDVAVYKNMKIETAKQVSNAKMLKSDLWVSKKNVSSIFKVIFERSFTMACITQGFKKCGIYPFDPNAIDKTLLFRGGNDVNADDLDLSLNDEPTNESELSAIEDNTSSNTENEPEHIVSAMPSTSNTGVTTVMDLEVGADGILSPIIHTTSEATQSSNEIELSSTTICPPELALSAIESALTPRKKRKYENAFSSNTMVKGDVVFHTWKNLKISCTMSSSSSDSTLPINVSNESINSMSSSSLNVQPSYCPEPSSHPLVKAGLIPDDLVSVLVVPKTKDVSGRTKRRKGDGKARILSTKEIQEELDSKEKRKRKTEKNKLKRKELREKRKAEKIIEEETKKAKQEQMKRLRELKQIKSKTAKNEKQLKKSKTCGDDTKMKQFTIRPLLAVGMHHYGRRELSVGSNYHLEAEPLNKYDSNAVAIYDGSRKVGNLKREYAAAISSVMKLNLAKSPYVIRPIESSEVKSRKTGPQQLCHLTFKGEDNSEDEIRTVVKSHQCVSIIAS</sequence>
<gene>
    <name evidence="5" type="ORF">MEDL_4542</name>
</gene>
<dbReference type="PANTHER" id="PTHR19303">
    <property type="entry name" value="TRANSPOSON"/>
    <property type="match status" value="1"/>
</dbReference>
<name>A0A8S3Q3Q6_MYTED</name>
<reference evidence="5" key="1">
    <citation type="submission" date="2021-03" db="EMBL/GenBank/DDBJ databases">
        <authorList>
            <person name="Bekaert M."/>
        </authorList>
    </citation>
    <scope>NUCLEOTIDE SEQUENCE</scope>
</reference>
<dbReference type="GO" id="GO:0005634">
    <property type="term" value="C:nucleus"/>
    <property type="evidence" value="ECO:0007669"/>
    <property type="project" value="TreeGrafter"/>
</dbReference>
<dbReference type="GO" id="GO:0016818">
    <property type="term" value="F:hydrolase activity, acting on acid anhydrides, in phosphorus-containing anhydrides"/>
    <property type="evidence" value="ECO:0007669"/>
    <property type="project" value="InterPro"/>
</dbReference>
<dbReference type="PANTHER" id="PTHR19303:SF74">
    <property type="entry name" value="POGO TRANSPOSABLE ELEMENT WITH KRAB DOMAIN"/>
    <property type="match status" value="1"/>
</dbReference>
<dbReference type="OrthoDB" id="6148894at2759"/>
<evidence type="ECO:0000313" key="6">
    <source>
        <dbReference type="Proteomes" id="UP000683360"/>
    </source>
</evidence>
<feature type="compositionally biased region" description="Basic residues" evidence="3">
    <location>
        <begin position="486"/>
        <end position="499"/>
    </location>
</feature>
<dbReference type="AlphaFoldDB" id="A0A8S3Q3Q6"/>
<feature type="region of interest" description="Disordered" evidence="3">
    <location>
        <begin position="267"/>
        <end position="289"/>
    </location>
</feature>
<dbReference type="EMBL" id="CAJPWZ010000285">
    <property type="protein sequence ID" value="CAG2189107.1"/>
    <property type="molecule type" value="Genomic_DNA"/>
</dbReference>
<dbReference type="Gene3D" id="3.30.70.2330">
    <property type="match status" value="1"/>
</dbReference>
<keyword evidence="1" id="KW-0479">Metal-binding</keyword>
<dbReference type="InterPro" id="IPR050863">
    <property type="entry name" value="CenT-Element_Derived"/>
</dbReference>
<protein>
    <recommendedName>
        <fullName evidence="4">HIRAN domain-containing protein</fullName>
    </recommendedName>
</protein>
<evidence type="ECO:0000256" key="3">
    <source>
        <dbReference type="SAM" id="MobiDB-lite"/>
    </source>
</evidence>
<dbReference type="Pfam" id="PF03184">
    <property type="entry name" value="DDE_1"/>
    <property type="match status" value="1"/>
</dbReference>